<proteinExistence type="predicted"/>
<evidence type="ECO:0000256" key="1">
    <source>
        <dbReference type="SAM" id="SignalP"/>
    </source>
</evidence>
<dbReference type="SUPFAM" id="SSF53850">
    <property type="entry name" value="Periplasmic binding protein-like II"/>
    <property type="match status" value="1"/>
</dbReference>
<dbReference type="Pfam" id="PF01547">
    <property type="entry name" value="SBP_bac_1"/>
    <property type="match status" value="1"/>
</dbReference>
<dbReference type="RefSeq" id="WP_075831393.1">
    <property type="nucleotide sequence ID" value="NZ_MSTI01000053.1"/>
</dbReference>
<evidence type="ECO:0000313" key="3">
    <source>
        <dbReference type="Proteomes" id="UP000186607"/>
    </source>
</evidence>
<keyword evidence="3" id="KW-1185">Reference proteome</keyword>
<sequence length="422" mass="45727">MKYALPLSAVMLISLGLTQTTTQAQAVASTITVWTWPDNDKTFETTVKLFNKVHPEITVKVQAFANGNDIYKNKLLTSLISGSGPDVAMVEIGVVSFFRDKPGFVDLSQSPYNAKRFASNYDQAAWADVNTKDGKIFALPKNTGPGALFYRRDLFKAAGIKDDPASISASLKDWDQFIEVGKKVSKDNKQWMISTADEMVNAIVAEAGVSYFNSAGELQVTGPVFQKAFAYAKKAYDAGIISPFSSWTPEWQATMSKGTVATYLWGNWFGGLLKSSFSTDGQGEWGVAAAPAYNGTSSFNSGGDFIGILQSSKNKDAAWTFITWVTQNAESLKAMYQKNDLYPAWKPALSAAWMNGTDAYYAGQNPNSVFKPISAKMKPVTTNPADPIAAGAVTTALNNVLKKNMDIPSALKAAAQEIKSKM</sequence>
<dbReference type="PANTHER" id="PTHR43649">
    <property type="entry name" value="ARABINOSE-BINDING PROTEIN-RELATED"/>
    <property type="match status" value="1"/>
</dbReference>
<evidence type="ECO:0000313" key="2">
    <source>
        <dbReference type="EMBL" id="OLV18864.1"/>
    </source>
</evidence>
<dbReference type="PANTHER" id="PTHR43649:SF32">
    <property type="entry name" value="SUGAR BINDING SECRETED PROTEIN"/>
    <property type="match status" value="1"/>
</dbReference>
<accession>A0A1U7P124</accession>
<dbReference type="STRING" id="249408.BOO71_0004555"/>
<name>A0A1U7P124_9DEIO</name>
<organism evidence="2 3">
    <name type="scientific">Deinococcus marmoris</name>
    <dbReference type="NCBI Taxonomy" id="249408"/>
    <lineage>
        <taxon>Bacteria</taxon>
        <taxon>Thermotogati</taxon>
        <taxon>Deinococcota</taxon>
        <taxon>Deinococci</taxon>
        <taxon>Deinococcales</taxon>
        <taxon>Deinococcaceae</taxon>
        <taxon>Deinococcus</taxon>
    </lineage>
</organism>
<dbReference type="OrthoDB" id="55273at2"/>
<protein>
    <submittedName>
        <fullName evidence="2">N-Acetyl-D-glucosamine ABC transport system, sugar-binding protein</fullName>
    </submittedName>
</protein>
<keyword evidence="1" id="KW-0732">Signal</keyword>
<feature type="chain" id="PRO_5012323910" evidence="1">
    <location>
        <begin position="27"/>
        <end position="422"/>
    </location>
</feature>
<comment type="caution">
    <text evidence="2">The sequence shown here is derived from an EMBL/GenBank/DDBJ whole genome shotgun (WGS) entry which is preliminary data.</text>
</comment>
<feature type="signal peptide" evidence="1">
    <location>
        <begin position="1"/>
        <end position="26"/>
    </location>
</feature>
<dbReference type="Gene3D" id="3.40.190.10">
    <property type="entry name" value="Periplasmic binding protein-like II"/>
    <property type="match status" value="1"/>
</dbReference>
<dbReference type="Proteomes" id="UP000186607">
    <property type="component" value="Unassembled WGS sequence"/>
</dbReference>
<reference evidence="2 3" key="1">
    <citation type="submission" date="2017-01" db="EMBL/GenBank/DDBJ databases">
        <title>Genome Analysis of Deinococcus marmoris KOPRI26562.</title>
        <authorList>
            <person name="Kim J.H."/>
            <person name="Oh H.-M."/>
        </authorList>
    </citation>
    <scope>NUCLEOTIDE SEQUENCE [LARGE SCALE GENOMIC DNA]</scope>
    <source>
        <strain evidence="2 3">KOPRI26562</strain>
    </source>
</reference>
<gene>
    <name evidence="2" type="ORF">BOO71_0004555</name>
</gene>
<dbReference type="InterPro" id="IPR006059">
    <property type="entry name" value="SBP"/>
</dbReference>
<dbReference type="EMBL" id="MSTI01000053">
    <property type="protein sequence ID" value="OLV18864.1"/>
    <property type="molecule type" value="Genomic_DNA"/>
</dbReference>
<dbReference type="InterPro" id="IPR050490">
    <property type="entry name" value="Bact_solute-bd_prot1"/>
</dbReference>
<dbReference type="AlphaFoldDB" id="A0A1U7P124"/>